<comment type="caution">
    <text evidence="1">The sequence shown here is derived from an EMBL/GenBank/DDBJ whole genome shotgun (WGS) entry which is preliminary data.</text>
</comment>
<keyword evidence="2" id="KW-1185">Reference proteome</keyword>
<organism evidence="1 2">
    <name type="scientific">Trichonephila clavipes</name>
    <name type="common">Golden silk orbweaver</name>
    <name type="synonym">Nephila clavipes</name>
    <dbReference type="NCBI Taxonomy" id="2585209"/>
    <lineage>
        <taxon>Eukaryota</taxon>
        <taxon>Metazoa</taxon>
        <taxon>Ecdysozoa</taxon>
        <taxon>Arthropoda</taxon>
        <taxon>Chelicerata</taxon>
        <taxon>Arachnida</taxon>
        <taxon>Araneae</taxon>
        <taxon>Araneomorphae</taxon>
        <taxon>Entelegynae</taxon>
        <taxon>Araneoidea</taxon>
        <taxon>Nephilidae</taxon>
        <taxon>Trichonephila</taxon>
    </lineage>
</organism>
<dbReference type="Proteomes" id="UP000887159">
    <property type="component" value="Unassembled WGS sequence"/>
</dbReference>
<reference evidence="1" key="1">
    <citation type="submission" date="2020-08" db="EMBL/GenBank/DDBJ databases">
        <title>Multicomponent nature underlies the extraordinary mechanical properties of spider dragline silk.</title>
        <authorList>
            <person name="Kono N."/>
            <person name="Nakamura H."/>
            <person name="Mori M."/>
            <person name="Yoshida Y."/>
            <person name="Ohtoshi R."/>
            <person name="Malay A.D."/>
            <person name="Moran D.A.P."/>
            <person name="Tomita M."/>
            <person name="Numata K."/>
            <person name="Arakawa K."/>
        </authorList>
    </citation>
    <scope>NUCLEOTIDE SEQUENCE</scope>
</reference>
<protein>
    <submittedName>
        <fullName evidence="1">Uncharacterized protein</fullName>
    </submittedName>
</protein>
<evidence type="ECO:0000313" key="1">
    <source>
        <dbReference type="EMBL" id="GFY29541.1"/>
    </source>
</evidence>
<sequence>MKYIKDMQVSDHGKPGLKIKRTVILDELACRYFLSQQLRSLKRRVSSGLGNVLLVSDPLLAYLHQHR</sequence>
<name>A0A8X6W836_TRICX</name>
<dbReference type="AlphaFoldDB" id="A0A8X6W836"/>
<proteinExistence type="predicted"/>
<gene>
    <name evidence="1" type="ORF">TNCV_2627111</name>
</gene>
<accession>A0A8X6W836</accession>
<dbReference type="EMBL" id="BMAU01021388">
    <property type="protein sequence ID" value="GFY29541.1"/>
    <property type="molecule type" value="Genomic_DNA"/>
</dbReference>
<evidence type="ECO:0000313" key="2">
    <source>
        <dbReference type="Proteomes" id="UP000887159"/>
    </source>
</evidence>